<feature type="short sequence motif" description="'KMSKS' region" evidence="9">
    <location>
        <begin position="294"/>
        <end position="298"/>
    </location>
</feature>
<dbReference type="InterPro" id="IPR022861">
    <property type="entry name" value="Gln_tRNA_ligase_bac"/>
</dbReference>
<dbReference type="InterPro" id="IPR020058">
    <property type="entry name" value="Glu/Gln-tRNA-synth_Ib_cat-dom"/>
</dbReference>
<dbReference type="InterPro" id="IPR004514">
    <property type="entry name" value="Gln-tRNA-synth"/>
</dbReference>
<feature type="domain" description="tRNA synthetases class I (E and Q) anti-codon binding" evidence="14">
    <location>
        <begin position="485"/>
        <end position="560"/>
    </location>
</feature>
<dbReference type="InterPro" id="IPR001412">
    <property type="entry name" value="aa-tRNA-synth_I_CS"/>
</dbReference>
<dbReference type="GO" id="GO:0004819">
    <property type="term" value="F:glutamine-tRNA ligase activity"/>
    <property type="evidence" value="ECO:0007669"/>
    <property type="project" value="UniProtKB-UniRule"/>
</dbReference>
<feature type="domain" description="Glutamyl/glutaminyl-tRNA synthetase class Ib anti-codon binding" evidence="13">
    <location>
        <begin position="366"/>
        <end position="468"/>
    </location>
</feature>
<dbReference type="SUPFAM" id="SSF50715">
    <property type="entry name" value="Ribosomal protein L25-like"/>
    <property type="match status" value="1"/>
</dbReference>
<evidence type="ECO:0000256" key="5">
    <source>
        <dbReference type="ARBA" id="ARBA00022840"/>
    </source>
</evidence>
<dbReference type="EC" id="6.1.1.18" evidence="9"/>
<dbReference type="Pfam" id="PF00749">
    <property type="entry name" value="tRNA-synt_1c"/>
    <property type="match status" value="1"/>
</dbReference>
<feature type="binding site" evidence="9">
    <location>
        <begin position="63"/>
        <end position="65"/>
    </location>
    <ligand>
        <name>ATP</name>
        <dbReference type="ChEBI" id="CHEBI:30616"/>
    </ligand>
</feature>
<dbReference type="RefSeq" id="WP_184303454.1">
    <property type="nucleotide sequence ID" value="NZ_JACHXU010000004.1"/>
</dbReference>
<feature type="binding site" evidence="9">
    <location>
        <position position="239"/>
    </location>
    <ligand>
        <name>L-glutamine</name>
        <dbReference type="ChEBI" id="CHEBI:58359"/>
    </ligand>
</feature>
<proteinExistence type="inferred from homology"/>
<dbReference type="CDD" id="cd00807">
    <property type="entry name" value="GlnRS_core"/>
    <property type="match status" value="1"/>
</dbReference>
<feature type="compositionally biased region" description="Low complexity" evidence="11">
    <location>
        <begin position="598"/>
        <end position="612"/>
    </location>
</feature>
<accession>A0A7W5DX32</accession>
<evidence type="ECO:0000256" key="3">
    <source>
        <dbReference type="ARBA" id="ARBA00022598"/>
    </source>
</evidence>
<dbReference type="GO" id="GO:0006425">
    <property type="term" value="P:glutaminyl-tRNA aminoacylation"/>
    <property type="evidence" value="ECO:0007669"/>
    <property type="project" value="UniProtKB-UniRule"/>
</dbReference>
<dbReference type="InterPro" id="IPR049437">
    <property type="entry name" value="tRNA-synt_1c_C2"/>
</dbReference>
<evidence type="ECO:0000256" key="1">
    <source>
        <dbReference type="ARBA" id="ARBA00005594"/>
    </source>
</evidence>
<dbReference type="SUPFAM" id="SSF52374">
    <property type="entry name" value="Nucleotidylyl transferase"/>
    <property type="match status" value="1"/>
</dbReference>
<dbReference type="NCBIfam" id="TIGR00440">
    <property type="entry name" value="glnS"/>
    <property type="match status" value="1"/>
</dbReference>
<dbReference type="GO" id="GO:0005524">
    <property type="term" value="F:ATP binding"/>
    <property type="evidence" value="ECO:0007669"/>
    <property type="project" value="UniProtKB-UniRule"/>
</dbReference>
<keyword evidence="7 9" id="KW-0030">Aminoacyl-tRNA synthetase</keyword>
<evidence type="ECO:0000313" key="15">
    <source>
        <dbReference type="EMBL" id="MBB3205633.1"/>
    </source>
</evidence>
<dbReference type="GO" id="GO:0006424">
    <property type="term" value="P:glutamyl-tRNA aminoacylation"/>
    <property type="evidence" value="ECO:0007669"/>
    <property type="project" value="UniProtKB-UniRule"/>
</dbReference>
<evidence type="ECO:0000259" key="13">
    <source>
        <dbReference type="Pfam" id="PF03950"/>
    </source>
</evidence>
<organism evidence="15 16">
    <name type="scientific">Aporhodopirellula rubra</name>
    <dbReference type="NCBI Taxonomy" id="980271"/>
    <lineage>
        <taxon>Bacteria</taxon>
        <taxon>Pseudomonadati</taxon>
        <taxon>Planctomycetota</taxon>
        <taxon>Planctomycetia</taxon>
        <taxon>Pirellulales</taxon>
        <taxon>Pirellulaceae</taxon>
        <taxon>Aporhodopirellula</taxon>
    </lineage>
</organism>
<evidence type="ECO:0000256" key="2">
    <source>
        <dbReference type="ARBA" id="ARBA00022490"/>
    </source>
</evidence>
<evidence type="ECO:0000256" key="7">
    <source>
        <dbReference type="ARBA" id="ARBA00023146"/>
    </source>
</evidence>
<dbReference type="InterPro" id="IPR014729">
    <property type="entry name" value="Rossmann-like_a/b/a_fold"/>
</dbReference>
<evidence type="ECO:0000259" key="14">
    <source>
        <dbReference type="Pfam" id="PF20974"/>
    </source>
</evidence>
<comment type="subcellular location">
    <subcellularLocation>
        <location evidence="9">Cytoplasm</location>
    </subcellularLocation>
</comment>
<evidence type="ECO:0000256" key="8">
    <source>
        <dbReference type="ARBA" id="ARBA00048270"/>
    </source>
</evidence>
<dbReference type="FunFam" id="3.90.800.10:FF:000001">
    <property type="entry name" value="Glutamine--tRNA ligase"/>
    <property type="match status" value="1"/>
</dbReference>
<protein>
    <recommendedName>
        <fullName evidence="9">Glutamine--tRNA ligase</fullName>
        <ecNumber evidence="9">6.1.1.18</ecNumber>
    </recommendedName>
    <alternativeName>
        <fullName evidence="9">Glutaminyl-tRNA synthetase</fullName>
        <shortName evidence="9">GlnRS</shortName>
    </alternativeName>
</protein>
<keyword evidence="6 9" id="KW-0648">Protein biosynthesis</keyword>
<dbReference type="FunFam" id="2.40.240.10:FF:000001">
    <property type="entry name" value="Glutamine--tRNA ligase"/>
    <property type="match status" value="1"/>
</dbReference>
<evidence type="ECO:0000256" key="9">
    <source>
        <dbReference type="HAMAP-Rule" id="MF_00126"/>
    </source>
</evidence>
<comment type="caution">
    <text evidence="9">Lacks conserved residue(s) required for the propagation of feature annotation.</text>
</comment>
<keyword evidence="16" id="KW-1185">Reference proteome</keyword>
<feature type="binding site" evidence="9">
    <location>
        <begin position="69"/>
        <end position="75"/>
    </location>
    <ligand>
        <name>ATP</name>
        <dbReference type="ChEBI" id="CHEBI:30616"/>
    </ligand>
</feature>
<dbReference type="InterPro" id="IPR020059">
    <property type="entry name" value="Glu/Gln-tRNA-synth_Ib_codon-bd"/>
</dbReference>
<dbReference type="NCBIfam" id="NF011291">
    <property type="entry name" value="PRK14703.1"/>
    <property type="match status" value="1"/>
</dbReference>
<feature type="binding site" evidence="9">
    <location>
        <begin position="295"/>
        <end position="297"/>
    </location>
    <ligand>
        <name>ATP</name>
        <dbReference type="ChEBI" id="CHEBI:30616"/>
    </ligand>
</feature>
<dbReference type="InterPro" id="IPR020056">
    <property type="entry name" value="Rbsml_bL25/Gln-tRNA_synth_N"/>
</dbReference>
<evidence type="ECO:0000256" key="6">
    <source>
        <dbReference type="ARBA" id="ARBA00022917"/>
    </source>
</evidence>
<dbReference type="InterPro" id="IPR050132">
    <property type="entry name" value="Gln/Glu-tRNA_Ligase"/>
</dbReference>
<dbReference type="Pfam" id="PF03950">
    <property type="entry name" value="tRNA-synt_1c_C"/>
    <property type="match status" value="1"/>
</dbReference>
<keyword evidence="2 9" id="KW-0963">Cytoplasm</keyword>
<dbReference type="Proteomes" id="UP000536179">
    <property type="component" value="Unassembled WGS sequence"/>
</dbReference>
<feature type="domain" description="Glutamyl/glutaminyl-tRNA synthetase class Ib catalytic" evidence="12">
    <location>
        <begin position="56"/>
        <end position="363"/>
    </location>
</feature>
<dbReference type="FunFam" id="3.40.50.620:FF:000037">
    <property type="entry name" value="Glutamine--tRNA ligase cytoplasmic"/>
    <property type="match status" value="1"/>
</dbReference>
<dbReference type="FunFam" id="1.10.1160.10:FF:000001">
    <property type="entry name" value="Glutamine--tRNA ligase"/>
    <property type="match status" value="1"/>
</dbReference>
<evidence type="ECO:0000256" key="11">
    <source>
        <dbReference type="SAM" id="MobiDB-lite"/>
    </source>
</evidence>
<dbReference type="InterPro" id="IPR000924">
    <property type="entry name" value="Glu/Gln-tRNA-synth"/>
</dbReference>
<dbReference type="InterPro" id="IPR011035">
    <property type="entry name" value="Ribosomal_bL25/Gln-tRNA_synth"/>
</dbReference>
<evidence type="ECO:0000313" key="16">
    <source>
        <dbReference type="Proteomes" id="UP000536179"/>
    </source>
</evidence>
<comment type="caution">
    <text evidence="15">The sequence shown here is derived from an EMBL/GenBank/DDBJ whole genome shotgun (WGS) entry which is preliminary data.</text>
</comment>
<dbReference type="HAMAP" id="MF_00126">
    <property type="entry name" value="Gln_tRNA_synth"/>
    <property type="match status" value="1"/>
</dbReference>
<dbReference type="PANTHER" id="PTHR43097">
    <property type="entry name" value="GLUTAMINE-TRNA LIGASE"/>
    <property type="match status" value="1"/>
</dbReference>
<dbReference type="AlphaFoldDB" id="A0A7W5DX32"/>
<dbReference type="PRINTS" id="PR00987">
    <property type="entry name" value="TRNASYNTHGLU"/>
</dbReference>
<feature type="region of interest" description="Disordered" evidence="11">
    <location>
        <begin position="1"/>
        <end position="35"/>
    </location>
</feature>
<dbReference type="Gene3D" id="3.40.50.620">
    <property type="entry name" value="HUPs"/>
    <property type="match status" value="1"/>
</dbReference>
<keyword evidence="3 9" id="KW-0436">Ligase</keyword>
<dbReference type="Gene3D" id="2.40.240.10">
    <property type="entry name" value="Ribosomal Protein L25, Chain P"/>
    <property type="match status" value="2"/>
</dbReference>
<evidence type="ECO:0000256" key="10">
    <source>
        <dbReference type="RuleBase" id="RU363037"/>
    </source>
</evidence>
<feature type="short sequence motif" description="'HIGH' region" evidence="9">
    <location>
        <begin position="62"/>
        <end position="72"/>
    </location>
</feature>
<feature type="region of interest" description="Disordered" evidence="11">
    <location>
        <begin position="585"/>
        <end position="628"/>
    </location>
</feature>
<dbReference type="PANTHER" id="PTHR43097:SF5">
    <property type="entry name" value="GLUTAMATE--TRNA LIGASE"/>
    <property type="match status" value="1"/>
</dbReference>
<comment type="catalytic activity">
    <reaction evidence="8 9">
        <text>tRNA(Gln) + L-glutamine + ATP = L-glutaminyl-tRNA(Gln) + AMP + diphosphate</text>
        <dbReference type="Rhea" id="RHEA:20121"/>
        <dbReference type="Rhea" id="RHEA-COMP:9662"/>
        <dbReference type="Rhea" id="RHEA-COMP:9681"/>
        <dbReference type="ChEBI" id="CHEBI:30616"/>
        <dbReference type="ChEBI" id="CHEBI:33019"/>
        <dbReference type="ChEBI" id="CHEBI:58359"/>
        <dbReference type="ChEBI" id="CHEBI:78442"/>
        <dbReference type="ChEBI" id="CHEBI:78521"/>
        <dbReference type="ChEBI" id="CHEBI:456215"/>
        <dbReference type="EC" id="6.1.1.18"/>
    </reaction>
</comment>
<dbReference type="FunFam" id="2.40.240.10:FF:000020">
    <property type="entry name" value="Glutamine--tRNA ligase"/>
    <property type="match status" value="1"/>
</dbReference>
<evidence type="ECO:0000259" key="12">
    <source>
        <dbReference type="Pfam" id="PF00749"/>
    </source>
</evidence>
<keyword evidence="5 9" id="KW-0067">ATP-binding</keyword>
<keyword evidence="4 9" id="KW-0547">Nucleotide-binding</keyword>
<evidence type="ECO:0000256" key="4">
    <source>
        <dbReference type="ARBA" id="ARBA00022741"/>
    </source>
</evidence>
<dbReference type="Pfam" id="PF20974">
    <property type="entry name" value="tRNA-synt_1c_C2"/>
    <property type="match status" value="1"/>
</dbReference>
<feature type="binding site" evidence="9">
    <location>
        <begin position="287"/>
        <end position="288"/>
    </location>
    <ligand>
        <name>ATP</name>
        <dbReference type="ChEBI" id="CHEBI:30616"/>
    </ligand>
</feature>
<comment type="similarity">
    <text evidence="1 9 10">Belongs to the class-I aminoacyl-tRNA synthetase family.</text>
</comment>
<comment type="subunit">
    <text evidence="9">Monomer.</text>
</comment>
<feature type="binding site" evidence="9">
    <location>
        <position position="95"/>
    </location>
    <ligand>
        <name>L-glutamine</name>
        <dbReference type="ChEBI" id="CHEBI:58359"/>
    </ligand>
</feature>
<gene>
    <name evidence="9" type="primary">glnS</name>
    <name evidence="15" type="ORF">FHS27_001437</name>
</gene>
<reference evidence="15 16" key="1">
    <citation type="submission" date="2020-08" db="EMBL/GenBank/DDBJ databases">
        <title>Genomic Encyclopedia of Type Strains, Phase III (KMG-III): the genomes of soil and plant-associated and newly described type strains.</title>
        <authorList>
            <person name="Whitman W."/>
        </authorList>
    </citation>
    <scope>NUCLEOTIDE SEQUENCE [LARGE SCALE GENOMIC DNA]</scope>
    <source>
        <strain evidence="15 16">CECT 8075</strain>
    </source>
</reference>
<name>A0A7W5DX32_9BACT</name>
<dbReference type="PROSITE" id="PS00178">
    <property type="entry name" value="AA_TRNA_LIGASE_I"/>
    <property type="match status" value="1"/>
</dbReference>
<dbReference type="EMBL" id="JACHXU010000004">
    <property type="protein sequence ID" value="MBB3205633.1"/>
    <property type="molecule type" value="Genomic_DNA"/>
</dbReference>
<feature type="binding site" evidence="9">
    <location>
        <position position="258"/>
    </location>
    <ligand>
        <name>ATP</name>
        <dbReference type="ChEBI" id="CHEBI:30616"/>
    </ligand>
</feature>
<sequence>MNASPRPDDSPNAADPKNAADSSGGDDSNPNPDKAHRHFIRQAIDSDLASGRFDAVRTRFPPEPNGYLHIGHAKSICLNFGLAKDLGGTCNLRFDDTNPSKEDTEYVDSIQEDVRWLGFQWDNLHFASDYFEQLYQWAEKLVTDGHAYVCDLTAEQTREYRGTLTEAGRESPGRSNTPEENLDLLRRMKAGEFPDGAKTLRAKIDMANPNINLRDPVMYRIAHVPHHRTGDQWCIYPMYDWAHGQSDSIEKITFSICTLEFEHHRPLYDWYCDKLEIHHPRQIEFARLNITYTVMSKRKLLQLVQEKHVSGWDDPRMPTIVGLRRRGYTPESIRAFCADIGVAKFNSTIDVVRLENAVREHLNDVAPRRMAVLDPVKLTITNWDEHGSPVEMMSAVNNPGDESAGSREIPFSGSLWIERDDFKEEAPRKFFRLKKGGAVRLRAGYIVDCHDVVKDADGNVIEILCTYDPQTKSGEDTSGRKVKGTIHWVSCEHAAEVTVRNYDRLFSVENPDSVAEGKTFLDHLNPDSLSTTTAFVEPALREAKVGDRVQFERLGYYVVDQDSRDDEMVFNRIVGLRDTWAKIASKDGGGQANANSPANAKGKGKGQANCKGQGNGKGNNNDKGKKQS</sequence>
<dbReference type="GO" id="GO:0005829">
    <property type="term" value="C:cytosol"/>
    <property type="evidence" value="ECO:0007669"/>
    <property type="project" value="TreeGrafter"/>
</dbReference>